<reference evidence="7 8" key="1">
    <citation type="submission" date="2016-10" db="EMBL/GenBank/DDBJ databases">
        <authorList>
            <person name="de Groot N.N."/>
        </authorList>
    </citation>
    <scope>NUCLEOTIDE SEQUENCE [LARGE SCALE GENOMIC DNA]</scope>
    <source>
        <strain evidence="8">P4-7,KCTC 19426,CECT 7604</strain>
    </source>
</reference>
<gene>
    <name evidence="7" type="ORF">SAMN04515671_3319</name>
</gene>
<dbReference type="STRING" id="1090615.SAMN04515671_3319"/>
<keyword evidence="4 5" id="KW-0479">Metal-binding</keyword>
<evidence type="ECO:0000256" key="1">
    <source>
        <dbReference type="ARBA" id="ARBA00006964"/>
    </source>
</evidence>
<dbReference type="Proteomes" id="UP000198741">
    <property type="component" value="Chromosome I"/>
</dbReference>
<accession>A0A1H0QYU4</accession>
<dbReference type="Pfam" id="PF01784">
    <property type="entry name" value="DUF34_NIF3"/>
    <property type="match status" value="1"/>
</dbReference>
<name>A0A1H0QYU4_9ACTN</name>
<organism evidence="7 8">
    <name type="scientific">Nakamurella panacisegetis</name>
    <dbReference type="NCBI Taxonomy" id="1090615"/>
    <lineage>
        <taxon>Bacteria</taxon>
        <taxon>Bacillati</taxon>
        <taxon>Actinomycetota</taxon>
        <taxon>Actinomycetes</taxon>
        <taxon>Nakamurellales</taxon>
        <taxon>Nakamurellaceae</taxon>
        <taxon>Nakamurella</taxon>
    </lineage>
</organism>
<keyword evidence="8" id="KW-1185">Reference proteome</keyword>
<feature type="binding site" evidence="5">
    <location>
        <position position="240"/>
    </location>
    <ligand>
        <name>a divalent metal cation</name>
        <dbReference type="ChEBI" id="CHEBI:60240"/>
        <label>1</label>
    </ligand>
</feature>
<comment type="similarity">
    <text evidence="1">Belongs to the GTP cyclohydrolase I type 2/NIF3 family.</text>
</comment>
<feature type="binding site" evidence="5">
    <location>
        <position position="68"/>
    </location>
    <ligand>
        <name>a divalent metal cation</name>
        <dbReference type="ChEBI" id="CHEBI:60240"/>
        <label>1</label>
    </ligand>
</feature>
<proteinExistence type="inferred from homology"/>
<evidence type="ECO:0000256" key="6">
    <source>
        <dbReference type="SAM" id="MobiDB-lite"/>
    </source>
</evidence>
<evidence type="ECO:0000313" key="8">
    <source>
        <dbReference type="Proteomes" id="UP000198741"/>
    </source>
</evidence>
<dbReference type="PANTHER" id="PTHR13799">
    <property type="entry name" value="NGG1 INTERACTING FACTOR 3"/>
    <property type="match status" value="1"/>
</dbReference>
<evidence type="ECO:0000256" key="5">
    <source>
        <dbReference type="PIRSR" id="PIRSR602678-1"/>
    </source>
</evidence>
<dbReference type="EMBL" id="LT629710">
    <property type="protein sequence ID" value="SDP22483.1"/>
    <property type="molecule type" value="Genomic_DNA"/>
</dbReference>
<dbReference type="InterPro" id="IPR002678">
    <property type="entry name" value="DUF34/NIF3"/>
</dbReference>
<dbReference type="InterPro" id="IPR036069">
    <property type="entry name" value="DUF34/NIF3_sf"/>
</dbReference>
<dbReference type="OrthoDB" id="9795763at2"/>
<dbReference type="GO" id="GO:0046872">
    <property type="term" value="F:metal ion binding"/>
    <property type="evidence" value="ECO:0007669"/>
    <property type="project" value="UniProtKB-KW"/>
</dbReference>
<dbReference type="NCBIfam" id="TIGR00486">
    <property type="entry name" value="YbgI_SA1388"/>
    <property type="match status" value="1"/>
</dbReference>
<dbReference type="FunFam" id="3.40.1390.30:FF:000001">
    <property type="entry name" value="GTP cyclohydrolase 1 type 2"/>
    <property type="match status" value="1"/>
</dbReference>
<evidence type="ECO:0000256" key="4">
    <source>
        <dbReference type="ARBA" id="ARBA00022723"/>
    </source>
</evidence>
<dbReference type="SUPFAM" id="SSF102705">
    <property type="entry name" value="NIF3 (NGG1p interacting factor 3)-like"/>
    <property type="match status" value="1"/>
</dbReference>
<dbReference type="RefSeq" id="WP_090477675.1">
    <property type="nucleotide sequence ID" value="NZ_LT629710.1"/>
</dbReference>
<feature type="binding site" evidence="5">
    <location>
        <position position="106"/>
    </location>
    <ligand>
        <name>a divalent metal cation</name>
        <dbReference type="ChEBI" id="CHEBI:60240"/>
        <label>1</label>
    </ligand>
</feature>
<dbReference type="PANTHER" id="PTHR13799:SF14">
    <property type="entry name" value="GTP CYCLOHYDROLASE 1 TYPE 2 HOMOLOG"/>
    <property type="match status" value="1"/>
</dbReference>
<sequence>MPVTIGEVIAVLDAAYPPALAEAWDTGIGLTCGDPDEPVQRVLLAVDVDDAVVEQAEQLGAQLLVTHHPLLFRSVQSVAADTAKGSLVHRMIRSGIAHYAAHTNADKAVRGVNDALAAVLGLRSTRPLLPDDPGVLPPGHPQAGRTGSGRVGELATPIRLADLADLVAAALPSTATGVRVAGEANRLITTVAVSGGAGGGFLADAARVGADAVVTSDLSHHVVAEHVADPGRPAVIDVPHWAGEWPWLAGAASVINSGVADRGSAGSVTTTVSALRTDPWTMHRL</sequence>
<evidence type="ECO:0000313" key="7">
    <source>
        <dbReference type="EMBL" id="SDP22483.1"/>
    </source>
</evidence>
<feature type="region of interest" description="Disordered" evidence="6">
    <location>
        <begin position="129"/>
        <end position="150"/>
    </location>
</feature>
<feature type="binding site" evidence="5">
    <location>
        <position position="67"/>
    </location>
    <ligand>
        <name>a divalent metal cation</name>
        <dbReference type="ChEBI" id="CHEBI:60240"/>
        <label>1</label>
    </ligand>
</feature>
<feature type="binding site" evidence="5">
    <location>
        <position position="244"/>
    </location>
    <ligand>
        <name>a divalent metal cation</name>
        <dbReference type="ChEBI" id="CHEBI:60240"/>
        <label>1</label>
    </ligand>
</feature>
<protein>
    <recommendedName>
        <fullName evidence="3">GTP cyclohydrolase 1 type 2 homolog</fullName>
    </recommendedName>
</protein>
<evidence type="ECO:0000256" key="2">
    <source>
        <dbReference type="ARBA" id="ARBA00011643"/>
    </source>
</evidence>
<dbReference type="GO" id="GO:0005737">
    <property type="term" value="C:cytoplasm"/>
    <property type="evidence" value="ECO:0007669"/>
    <property type="project" value="TreeGrafter"/>
</dbReference>
<dbReference type="AlphaFoldDB" id="A0A1H0QYU4"/>
<evidence type="ECO:0000256" key="3">
    <source>
        <dbReference type="ARBA" id="ARBA00022112"/>
    </source>
</evidence>
<dbReference type="Gene3D" id="3.40.1390.30">
    <property type="entry name" value="NIF3 (NGG1p interacting factor 3)-like"/>
    <property type="match status" value="2"/>
</dbReference>
<comment type="subunit">
    <text evidence="2">Homohexamer.</text>
</comment>